<protein>
    <recommendedName>
        <fullName evidence="1">IMS import disulfide relay-system CHCH-CHCH-like Cx9C domain-containing protein</fullName>
    </recommendedName>
</protein>
<dbReference type="AlphaFoldDB" id="A0A1E4S0Y2"/>
<sequence length="110" mass="12700">MSEILDQLLMEDIAKYCPQPFVQYHQCISQNHENPMNCLEKQQQLASCIKKDVPAFQKIMVQCNDIMIKYQTCLQSNLEKQSVCLPLLKDIRECASGCVDMHTTSMNELK</sequence>
<dbReference type="EMBL" id="KV453932">
    <property type="protein sequence ID" value="ODV73139.1"/>
    <property type="molecule type" value="Genomic_DNA"/>
</dbReference>
<organism evidence="2 3">
    <name type="scientific">Cyberlindnera jadinii (strain ATCC 18201 / CBS 1600 / BCRC 20928 / JCM 3617 / NBRC 0987 / NRRL Y-1542)</name>
    <name type="common">Torula yeast</name>
    <name type="synonym">Candida utilis</name>
    <dbReference type="NCBI Taxonomy" id="983966"/>
    <lineage>
        <taxon>Eukaryota</taxon>
        <taxon>Fungi</taxon>
        <taxon>Dikarya</taxon>
        <taxon>Ascomycota</taxon>
        <taxon>Saccharomycotina</taxon>
        <taxon>Saccharomycetes</taxon>
        <taxon>Phaffomycetales</taxon>
        <taxon>Phaffomycetaceae</taxon>
        <taxon>Cyberlindnera</taxon>
    </lineage>
</organism>
<evidence type="ECO:0000259" key="1">
    <source>
        <dbReference type="Pfam" id="PF16860"/>
    </source>
</evidence>
<name>A0A1E4S0Y2_CYBJN</name>
<dbReference type="Proteomes" id="UP000094389">
    <property type="component" value="Unassembled WGS sequence"/>
</dbReference>
<keyword evidence="3" id="KW-1185">Reference proteome</keyword>
<dbReference type="Gene3D" id="1.10.287.2900">
    <property type="match status" value="2"/>
</dbReference>
<feature type="domain" description="IMS import disulfide relay-system CHCH-CHCH-like Cx9C" evidence="1">
    <location>
        <begin position="10"/>
        <end position="53"/>
    </location>
</feature>
<dbReference type="PANTHER" id="PTHR47106">
    <property type="entry name" value="COILED-COIL-HELIX-COILED-COIL-HELIX DOMAIN-CONTAINING PROTEIN 5"/>
    <property type="match status" value="1"/>
</dbReference>
<gene>
    <name evidence="2" type="ORF">CYBJADRAFT_168194</name>
</gene>
<dbReference type="PANTHER" id="PTHR47106:SF1">
    <property type="entry name" value="COILED-COIL-HELIX-COILED-COIL-HELIX DOMAIN-CONTAINING PROTEIN 5"/>
    <property type="match status" value="1"/>
</dbReference>
<dbReference type="GeneID" id="30989650"/>
<accession>A0A1E4S0Y2</accession>
<dbReference type="PROSITE" id="PS51808">
    <property type="entry name" value="CHCH"/>
    <property type="match status" value="1"/>
</dbReference>
<dbReference type="OrthoDB" id="276296at2759"/>
<dbReference type="OMA" id="LAFHQCM"/>
<dbReference type="GO" id="GO:0005758">
    <property type="term" value="C:mitochondrial intermembrane space"/>
    <property type="evidence" value="ECO:0007669"/>
    <property type="project" value="TreeGrafter"/>
</dbReference>
<dbReference type="InterPro" id="IPR052848">
    <property type="entry name" value="CHCH_domain-containing_protein"/>
</dbReference>
<dbReference type="InterPro" id="IPR031731">
    <property type="entry name" value="CX9C"/>
</dbReference>
<dbReference type="GO" id="GO:0045333">
    <property type="term" value="P:cellular respiration"/>
    <property type="evidence" value="ECO:0007669"/>
    <property type="project" value="TreeGrafter"/>
</dbReference>
<proteinExistence type="predicted"/>
<evidence type="ECO:0000313" key="3">
    <source>
        <dbReference type="Proteomes" id="UP000094389"/>
    </source>
</evidence>
<dbReference type="RefSeq" id="XP_020070178.1">
    <property type="nucleotide sequence ID" value="XM_020215254.1"/>
</dbReference>
<reference evidence="2 3" key="1">
    <citation type="journal article" date="2016" name="Proc. Natl. Acad. Sci. U.S.A.">
        <title>Comparative genomics of biotechnologically important yeasts.</title>
        <authorList>
            <person name="Riley R."/>
            <person name="Haridas S."/>
            <person name="Wolfe K.H."/>
            <person name="Lopes M.R."/>
            <person name="Hittinger C.T."/>
            <person name="Goeker M."/>
            <person name="Salamov A.A."/>
            <person name="Wisecaver J.H."/>
            <person name="Long T.M."/>
            <person name="Calvey C.H."/>
            <person name="Aerts A.L."/>
            <person name="Barry K.W."/>
            <person name="Choi C."/>
            <person name="Clum A."/>
            <person name="Coughlan A.Y."/>
            <person name="Deshpande S."/>
            <person name="Douglass A.P."/>
            <person name="Hanson S.J."/>
            <person name="Klenk H.-P."/>
            <person name="LaButti K.M."/>
            <person name="Lapidus A."/>
            <person name="Lindquist E.A."/>
            <person name="Lipzen A.M."/>
            <person name="Meier-Kolthoff J.P."/>
            <person name="Ohm R.A."/>
            <person name="Otillar R.P."/>
            <person name="Pangilinan J.L."/>
            <person name="Peng Y."/>
            <person name="Rokas A."/>
            <person name="Rosa C.A."/>
            <person name="Scheuner C."/>
            <person name="Sibirny A.A."/>
            <person name="Slot J.C."/>
            <person name="Stielow J.B."/>
            <person name="Sun H."/>
            <person name="Kurtzman C.P."/>
            <person name="Blackwell M."/>
            <person name="Grigoriev I.V."/>
            <person name="Jeffries T.W."/>
        </authorList>
    </citation>
    <scope>NUCLEOTIDE SEQUENCE [LARGE SCALE GENOMIC DNA]</scope>
    <source>
        <strain evidence="3">ATCC 18201 / CBS 1600 / BCRC 20928 / JCM 3617 / NBRC 0987 / NRRL Y-1542</strain>
    </source>
</reference>
<dbReference type="Pfam" id="PF16860">
    <property type="entry name" value="CX9C"/>
    <property type="match status" value="1"/>
</dbReference>
<dbReference type="STRING" id="983966.A0A1E4S0Y2"/>
<evidence type="ECO:0000313" key="2">
    <source>
        <dbReference type="EMBL" id="ODV73139.1"/>
    </source>
</evidence>